<dbReference type="PIRSF" id="PIRSF001021">
    <property type="entry name" value="Alph-amls_thrmst"/>
    <property type="match status" value="1"/>
</dbReference>
<dbReference type="InterPro" id="IPR013776">
    <property type="entry name" value="A-amylase_thermo"/>
</dbReference>
<evidence type="ECO:0000256" key="2">
    <source>
        <dbReference type="ARBA" id="ARBA00008061"/>
    </source>
</evidence>
<dbReference type="GO" id="GO:0004556">
    <property type="term" value="F:alpha-amylase activity"/>
    <property type="evidence" value="ECO:0007669"/>
    <property type="project" value="UniProtKB-EC"/>
</dbReference>
<feature type="binding site" evidence="8">
    <location>
        <position position="202"/>
    </location>
    <ligand>
        <name>Ca(2+)</name>
        <dbReference type="ChEBI" id="CHEBI:29108"/>
        <label>1</label>
    </ligand>
</feature>
<dbReference type="NCBIfam" id="NF006968">
    <property type="entry name" value="PRK09441.1-1"/>
    <property type="match status" value="1"/>
</dbReference>
<keyword evidence="11" id="KW-1185">Reference proteome</keyword>
<feature type="active site" description="Proton donor" evidence="7">
    <location>
        <position position="263"/>
    </location>
</feature>
<name>A0A3D9D3K8_9FLAO</name>
<dbReference type="CDD" id="cd11318">
    <property type="entry name" value="AmyAc_bac_fung_AmyA"/>
    <property type="match status" value="1"/>
</dbReference>
<dbReference type="SUPFAM" id="SSF51011">
    <property type="entry name" value="Glycosyl hydrolase domain"/>
    <property type="match status" value="1"/>
</dbReference>
<accession>A0A3D9D3K8</accession>
<dbReference type="Gene3D" id="3.20.20.80">
    <property type="entry name" value="Glycosidases"/>
    <property type="match status" value="1"/>
</dbReference>
<dbReference type="NCBIfam" id="NF006969">
    <property type="entry name" value="PRK09441.1-2"/>
    <property type="match status" value="1"/>
</dbReference>
<keyword evidence="6 10" id="KW-0326">Glycosidase</keyword>
<feature type="domain" description="Glycosyl hydrolase family 13 catalytic" evidence="9">
    <location>
        <begin position="3"/>
        <end position="399"/>
    </location>
</feature>
<dbReference type="Pfam" id="PF00128">
    <property type="entry name" value="Alpha-amylase"/>
    <property type="match status" value="1"/>
</dbReference>
<dbReference type="EMBL" id="QNUH01000034">
    <property type="protein sequence ID" value="REC72589.1"/>
    <property type="molecule type" value="Genomic_DNA"/>
</dbReference>
<evidence type="ECO:0000256" key="6">
    <source>
        <dbReference type="ARBA" id="ARBA00023295"/>
    </source>
</evidence>
<feature type="binding site" evidence="8">
    <location>
        <position position="237"/>
    </location>
    <ligand>
        <name>Ca(2+)</name>
        <dbReference type="ChEBI" id="CHEBI:29108"/>
        <label>1</label>
    </ligand>
</feature>
<dbReference type="GO" id="GO:0005509">
    <property type="term" value="F:calcium ion binding"/>
    <property type="evidence" value="ECO:0007669"/>
    <property type="project" value="InterPro"/>
</dbReference>
<protein>
    <submittedName>
        <fullName evidence="10">Alpha-amylase</fullName>
        <ecNumber evidence="10">3.2.1.1</ecNumber>
    </submittedName>
</protein>
<dbReference type="AlphaFoldDB" id="A0A3D9D3K8"/>
<dbReference type="InterPro" id="IPR017853">
    <property type="entry name" value="GH"/>
</dbReference>
<evidence type="ECO:0000256" key="5">
    <source>
        <dbReference type="ARBA" id="ARBA00023277"/>
    </source>
</evidence>
<dbReference type="OrthoDB" id="9806009at2"/>
<evidence type="ECO:0000256" key="4">
    <source>
        <dbReference type="ARBA" id="ARBA00022801"/>
    </source>
</evidence>
<evidence type="ECO:0000259" key="9">
    <source>
        <dbReference type="SMART" id="SM00642"/>
    </source>
</evidence>
<dbReference type="SUPFAM" id="SSF51445">
    <property type="entry name" value="(Trans)glycosidases"/>
    <property type="match status" value="1"/>
</dbReference>
<keyword evidence="5" id="KW-0119">Carbohydrate metabolism</keyword>
<gene>
    <name evidence="10" type="ORF">DRF60_20080</name>
</gene>
<comment type="caution">
    <text evidence="10">The sequence shown here is derived from an EMBL/GenBank/DDBJ whole genome shotgun (WGS) entry which is preliminary data.</text>
</comment>
<feature type="active site" description="Nucleophile" evidence="7">
    <location>
        <position position="233"/>
    </location>
</feature>
<comment type="similarity">
    <text evidence="2">Belongs to the glycosyl hydrolase 13 family.</text>
</comment>
<evidence type="ECO:0000256" key="3">
    <source>
        <dbReference type="ARBA" id="ARBA00022723"/>
    </source>
</evidence>
<dbReference type="SMART" id="SM00642">
    <property type="entry name" value="Aamy"/>
    <property type="match status" value="1"/>
</dbReference>
<feature type="binding site" evidence="8">
    <location>
        <position position="196"/>
    </location>
    <ligand>
        <name>Ca(2+)</name>
        <dbReference type="ChEBI" id="CHEBI:29108"/>
        <label>1</label>
    </ligand>
</feature>
<evidence type="ECO:0000256" key="1">
    <source>
        <dbReference type="ARBA" id="ARBA00001913"/>
    </source>
</evidence>
<sequence>MNGVIIQFFHWYHEGNLWNEFTEKCDYLKNLGFTAVWFPPATKCVLGPEGRGYDVYDLYDLGEFNQKGGIPTRYGTKEEYLSAIKKAHEAGISVYADTVLNHRMGGDESETITVHQVDEENRNETTGKPFTAKAFTKFFFPERNGKYSDFIWDHTCFSGIDVIQKDHKGIKGIFKIHNEYGTEWNQAVSHQFGNYDYLMGADVEYRNPYVVREMKNWIKWYLETTHVDGFRLDALKHISVDFLQEWIIYIKTELNTDCYILGEFWKSESEKISDFSDKINDMISCFDVPLHYNFFTASKDEKDYDLSQILKGSFMEKKPVLSVSFVENHDTQKLQSLESAVKDWFKPLAYAIILLSEKAYPCVFYPDLFGAEYTDTKDGEEIRIIMPKVEILPELLEARKQFAYGEQISYFDHPNCIAWVRKGKNEYPGCIVVLSNGEEGYKDIELGKENADSVYRDFTRQRKDEIKTDENGKARFVVSSQSVSVWVKEDFIDLTVAKESALN</sequence>
<keyword evidence="3 8" id="KW-0479">Metal-binding</keyword>
<dbReference type="Proteomes" id="UP000257030">
    <property type="component" value="Unassembled WGS sequence"/>
</dbReference>
<dbReference type="PANTHER" id="PTHR43447">
    <property type="entry name" value="ALPHA-AMYLASE"/>
    <property type="match status" value="1"/>
</dbReference>
<evidence type="ECO:0000256" key="7">
    <source>
        <dbReference type="PIRSR" id="PIRSR001021-1"/>
    </source>
</evidence>
<dbReference type="RefSeq" id="WP_116015005.1">
    <property type="nucleotide sequence ID" value="NZ_QNUH01000034.1"/>
</dbReference>
<comment type="cofactor">
    <cofactor evidence="1">
        <name>Ca(2+)</name>
        <dbReference type="ChEBI" id="CHEBI:29108"/>
    </cofactor>
</comment>
<dbReference type="Gene3D" id="2.40.30.140">
    <property type="match status" value="1"/>
</dbReference>
<evidence type="ECO:0000313" key="11">
    <source>
        <dbReference type="Proteomes" id="UP000257030"/>
    </source>
</evidence>
<dbReference type="GO" id="GO:0005975">
    <property type="term" value="P:carbohydrate metabolic process"/>
    <property type="evidence" value="ECO:0007669"/>
    <property type="project" value="InterPro"/>
</dbReference>
<proteinExistence type="inferred from homology"/>
<evidence type="ECO:0000313" key="10">
    <source>
        <dbReference type="EMBL" id="REC72589.1"/>
    </source>
</evidence>
<reference evidence="10 11" key="1">
    <citation type="journal article" date="2010" name="Syst. Appl. Microbiol.">
        <title>Four new species of Chryseobacterium from the rhizosphere of coastal sand dune plants, Chryseobacterium elymi sp. nov., Chryseobacterium hagamense sp. nov., Chryseobacterium lathyri sp. nov. and Chryseobacterium rhizosphaerae sp. nov.</title>
        <authorList>
            <person name="Cho S.H."/>
            <person name="Lee K.S."/>
            <person name="Shin D.S."/>
            <person name="Han J.H."/>
            <person name="Park K.S."/>
            <person name="Lee C.H."/>
            <person name="Park K.H."/>
            <person name="Kim S.B."/>
        </authorList>
    </citation>
    <scope>NUCLEOTIDE SEQUENCE [LARGE SCALE GENOMIC DNA]</scope>
    <source>
        <strain evidence="10 11">KCTC 22547</strain>
    </source>
</reference>
<dbReference type="InterPro" id="IPR013780">
    <property type="entry name" value="Glyco_hydro_b"/>
</dbReference>
<keyword evidence="8" id="KW-0106">Calcium</keyword>
<organism evidence="10 11">
    <name type="scientific">Chryseobacterium elymi</name>
    <dbReference type="NCBI Taxonomy" id="395936"/>
    <lineage>
        <taxon>Bacteria</taxon>
        <taxon>Pseudomonadati</taxon>
        <taxon>Bacteroidota</taxon>
        <taxon>Flavobacteriia</taxon>
        <taxon>Flavobacteriales</taxon>
        <taxon>Weeksellaceae</taxon>
        <taxon>Chryseobacterium group</taxon>
        <taxon>Chryseobacterium</taxon>
    </lineage>
</organism>
<dbReference type="EC" id="3.2.1.1" evidence="10"/>
<keyword evidence="4 10" id="KW-0378">Hydrolase</keyword>
<dbReference type="InterPro" id="IPR006047">
    <property type="entry name" value="GH13_cat_dom"/>
</dbReference>
<evidence type="ECO:0000256" key="8">
    <source>
        <dbReference type="PIRSR" id="PIRSR001021-2"/>
    </source>
</evidence>
<feature type="binding site" evidence="8">
    <location>
        <position position="101"/>
    </location>
    <ligand>
        <name>Ca(2+)</name>
        <dbReference type="ChEBI" id="CHEBI:29108"/>
        <label>1</label>
    </ligand>
</feature>
<dbReference type="Gene3D" id="2.60.40.1180">
    <property type="entry name" value="Golgi alpha-mannosidase II"/>
    <property type="match status" value="1"/>
</dbReference>